<name>U5CTZ6_AMBTC</name>
<keyword evidence="3" id="KW-1185">Reference proteome</keyword>
<dbReference type="AlphaFoldDB" id="U5CTZ6"/>
<dbReference type="Proteomes" id="UP000017836">
    <property type="component" value="Unassembled WGS sequence"/>
</dbReference>
<reference evidence="3" key="1">
    <citation type="journal article" date="2013" name="Science">
        <title>The Amborella genome and the evolution of flowering plants.</title>
        <authorList>
            <consortium name="Amborella Genome Project"/>
        </authorList>
    </citation>
    <scope>NUCLEOTIDE SEQUENCE [LARGE SCALE GENOMIC DNA]</scope>
</reference>
<keyword evidence="1" id="KW-1133">Transmembrane helix</keyword>
<protein>
    <submittedName>
        <fullName evidence="2">Uncharacterized protein</fullName>
    </submittedName>
</protein>
<gene>
    <name evidence="2" type="ORF">AMTR_s04518p00003640</name>
</gene>
<keyword evidence="1" id="KW-0812">Transmembrane</keyword>
<evidence type="ECO:0000313" key="2">
    <source>
        <dbReference type="EMBL" id="ERM93413.1"/>
    </source>
</evidence>
<proteinExistence type="predicted"/>
<sequence>MESWVGLAAIYIYLNDMGGIGWWVARCRIRSSRGKGRGVRLMIVGSEARIPASFSNSTTEQLLVFDLQPLSIYMLAPDYPYHSILGLGCDRQCNYLGLSRALPRSTMATTGVPMRQLTTRMRY</sequence>
<keyword evidence="1" id="KW-0472">Membrane</keyword>
<dbReference type="HOGENOM" id="CLU_2018329_0_0_1"/>
<organism evidence="2 3">
    <name type="scientific">Amborella trichopoda</name>
    <dbReference type="NCBI Taxonomy" id="13333"/>
    <lineage>
        <taxon>Eukaryota</taxon>
        <taxon>Viridiplantae</taxon>
        <taxon>Streptophyta</taxon>
        <taxon>Embryophyta</taxon>
        <taxon>Tracheophyta</taxon>
        <taxon>Spermatophyta</taxon>
        <taxon>Magnoliopsida</taxon>
        <taxon>Amborellales</taxon>
        <taxon>Amborellaceae</taxon>
        <taxon>Amborella</taxon>
    </lineage>
</organism>
<evidence type="ECO:0000256" key="1">
    <source>
        <dbReference type="SAM" id="Phobius"/>
    </source>
</evidence>
<dbReference type="Gramene" id="ERM93413">
    <property type="protein sequence ID" value="ERM93413"/>
    <property type="gene ID" value="AMTR_s04518p00003640"/>
</dbReference>
<feature type="transmembrane region" description="Helical" evidence="1">
    <location>
        <begin position="6"/>
        <end position="25"/>
    </location>
</feature>
<evidence type="ECO:0000313" key="3">
    <source>
        <dbReference type="Proteomes" id="UP000017836"/>
    </source>
</evidence>
<dbReference type="EMBL" id="KI397763">
    <property type="protein sequence ID" value="ERM93413.1"/>
    <property type="molecule type" value="Genomic_DNA"/>
</dbReference>
<accession>U5CTZ6</accession>